<evidence type="ECO:0000256" key="2">
    <source>
        <dbReference type="ARBA" id="ARBA00023136"/>
    </source>
</evidence>
<dbReference type="PRINTS" id="PR01023">
    <property type="entry name" value="NAFLGMOTY"/>
</dbReference>
<dbReference type="Pfam" id="PF13488">
    <property type="entry name" value="Gly-zipper_Omp"/>
    <property type="match status" value="1"/>
</dbReference>
<evidence type="ECO:0000259" key="5">
    <source>
        <dbReference type="PROSITE" id="PS51123"/>
    </source>
</evidence>
<name>A0A4Y9EP61_9SPHN</name>
<dbReference type="AlphaFoldDB" id="A0A4Y9EP61"/>
<protein>
    <recommendedName>
        <fullName evidence="5">OmpA-like domain-containing protein</fullName>
    </recommendedName>
</protein>
<organism evidence="6 7">
    <name type="scientific">Glacieibacterium arshaanense</name>
    <dbReference type="NCBI Taxonomy" id="2511025"/>
    <lineage>
        <taxon>Bacteria</taxon>
        <taxon>Pseudomonadati</taxon>
        <taxon>Pseudomonadota</taxon>
        <taxon>Alphaproteobacteria</taxon>
        <taxon>Sphingomonadales</taxon>
        <taxon>Sphingosinicellaceae</taxon>
        <taxon>Glacieibacterium</taxon>
    </lineage>
</organism>
<dbReference type="InterPro" id="IPR036737">
    <property type="entry name" value="OmpA-like_sf"/>
</dbReference>
<evidence type="ECO:0000256" key="4">
    <source>
        <dbReference type="PROSITE-ProRule" id="PRU00473"/>
    </source>
</evidence>
<dbReference type="PRINTS" id="PR01021">
    <property type="entry name" value="OMPADOMAIN"/>
</dbReference>
<dbReference type="Pfam" id="PF00691">
    <property type="entry name" value="OmpA"/>
    <property type="match status" value="1"/>
</dbReference>
<evidence type="ECO:0000313" key="6">
    <source>
        <dbReference type="EMBL" id="TFU03842.1"/>
    </source>
</evidence>
<dbReference type="Proteomes" id="UP000297737">
    <property type="component" value="Unassembled WGS sequence"/>
</dbReference>
<keyword evidence="3" id="KW-0998">Cell outer membrane</keyword>
<dbReference type="PROSITE" id="PS01068">
    <property type="entry name" value="OMPA_1"/>
    <property type="match status" value="1"/>
</dbReference>
<comment type="caution">
    <text evidence="6">The sequence shown here is derived from an EMBL/GenBank/DDBJ whole genome shotgun (WGS) entry which is preliminary data.</text>
</comment>
<dbReference type="InterPro" id="IPR006665">
    <property type="entry name" value="OmpA-like"/>
</dbReference>
<gene>
    <name evidence="6" type="ORF">EUV02_07315</name>
</gene>
<dbReference type="PANTHER" id="PTHR30329">
    <property type="entry name" value="STATOR ELEMENT OF FLAGELLAR MOTOR COMPLEX"/>
    <property type="match status" value="1"/>
</dbReference>
<feature type="domain" description="OmpA-like" evidence="5">
    <location>
        <begin position="93"/>
        <end position="211"/>
    </location>
</feature>
<accession>A0A4Y9EP61</accession>
<dbReference type="CDD" id="cd07185">
    <property type="entry name" value="OmpA_C-like"/>
    <property type="match status" value="1"/>
</dbReference>
<dbReference type="InterPro" id="IPR006664">
    <property type="entry name" value="OMP_bac"/>
</dbReference>
<dbReference type="GO" id="GO:0009279">
    <property type="term" value="C:cell outer membrane"/>
    <property type="evidence" value="ECO:0007669"/>
    <property type="project" value="UniProtKB-SubCell"/>
</dbReference>
<dbReference type="InterPro" id="IPR006690">
    <property type="entry name" value="OMPA-like_CS"/>
</dbReference>
<sequence length="219" mass="22148">MATACASLLLGTAGCVTDPTTGQQSMTRGGKGAVAGAAGGALLGGLIGGNATGALVGGAIGMLAGGAAGSYMDKQERALRAQTAGTGIEVQRQGDVIKLEMPAAVTFDFNSAVLHPEFMPSLNKVAQTLAQYQSTYVNVNGFTDSVGSDAVNMRLSQQRADAVANYLKGNGVNPARITSTGFGPANPVASNATDIGRAQNRRVEIKLTPMTEGSTKPTN</sequence>
<evidence type="ECO:0000256" key="3">
    <source>
        <dbReference type="ARBA" id="ARBA00023237"/>
    </source>
</evidence>
<comment type="subcellular location">
    <subcellularLocation>
        <location evidence="1">Cell outer membrane</location>
    </subcellularLocation>
</comment>
<dbReference type="Gene3D" id="3.30.1330.60">
    <property type="entry name" value="OmpA-like domain"/>
    <property type="match status" value="1"/>
</dbReference>
<dbReference type="InterPro" id="IPR050330">
    <property type="entry name" value="Bact_OuterMem_StrucFunc"/>
</dbReference>
<dbReference type="SUPFAM" id="SSF103088">
    <property type="entry name" value="OmpA-like"/>
    <property type="match status" value="1"/>
</dbReference>
<keyword evidence="7" id="KW-1185">Reference proteome</keyword>
<dbReference type="PANTHER" id="PTHR30329:SF21">
    <property type="entry name" value="LIPOPROTEIN YIAD-RELATED"/>
    <property type="match status" value="1"/>
</dbReference>
<evidence type="ECO:0000313" key="7">
    <source>
        <dbReference type="Proteomes" id="UP000297737"/>
    </source>
</evidence>
<dbReference type="EMBL" id="SIHO01000002">
    <property type="protein sequence ID" value="TFU03842.1"/>
    <property type="molecule type" value="Genomic_DNA"/>
</dbReference>
<proteinExistence type="predicted"/>
<dbReference type="OrthoDB" id="9782229at2"/>
<reference evidence="6 7" key="1">
    <citation type="submission" date="2019-02" db="EMBL/GenBank/DDBJ databases">
        <title>Polymorphobacter sp. isolated from the lake at the Tibet of China.</title>
        <authorList>
            <person name="Li A."/>
        </authorList>
    </citation>
    <scope>NUCLEOTIDE SEQUENCE [LARGE SCALE GENOMIC DNA]</scope>
    <source>
        <strain evidence="6 7">DJ1R-1</strain>
    </source>
</reference>
<dbReference type="InterPro" id="IPR039567">
    <property type="entry name" value="Gly-zipper"/>
</dbReference>
<dbReference type="PROSITE" id="PS51123">
    <property type="entry name" value="OMPA_2"/>
    <property type="match status" value="1"/>
</dbReference>
<keyword evidence="2 4" id="KW-0472">Membrane</keyword>
<evidence type="ECO:0000256" key="1">
    <source>
        <dbReference type="ARBA" id="ARBA00004442"/>
    </source>
</evidence>